<gene>
    <name evidence="2" type="ORF">CYNAS_LOCUS10430</name>
</gene>
<feature type="region of interest" description="Disordered" evidence="1">
    <location>
        <begin position="199"/>
        <end position="252"/>
    </location>
</feature>
<evidence type="ECO:0000313" key="3">
    <source>
        <dbReference type="Proteomes" id="UP001176961"/>
    </source>
</evidence>
<sequence length="252" mass="28785">MESSYLANEPQTQVHRQEKTTITTTTTRVESSNYKRDGYKKQTQLSNTSSIENMGVVESNELFDKTDDEVSMPHVVRPKIRDDPRVVNDRVVNSITECKIKSRSDQVSDGKFSESQAKRQIQTSYTFEERREQTDIHEADGIYTGIDSAASTLISSSDMNSLPSRGAVKHLRDKIELRGNNSEQKKTSKRVDIFKSLDKNSKVNKQHDHKNEDEDIAESRYETNESSGEKVDIRDIAHGKTIQQTKNNRKKL</sequence>
<protein>
    <submittedName>
        <fullName evidence="2">Uncharacterized protein</fullName>
    </submittedName>
</protein>
<organism evidence="2 3">
    <name type="scientific">Cylicocyclus nassatus</name>
    <name type="common">Nematode worm</name>
    <dbReference type="NCBI Taxonomy" id="53992"/>
    <lineage>
        <taxon>Eukaryota</taxon>
        <taxon>Metazoa</taxon>
        <taxon>Ecdysozoa</taxon>
        <taxon>Nematoda</taxon>
        <taxon>Chromadorea</taxon>
        <taxon>Rhabditida</taxon>
        <taxon>Rhabditina</taxon>
        <taxon>Rhabditomorpha</taxon>
        <taxon>Strongyloidea</taxon>
        <taxon>Strongylidae</taxon>
        <taxon>Cylicocyclus</taxon>
    </lineage>
</organism>
<accession>A0AA36M6A2</accession>
<dbReference type="AlphaFoldDB" id="A0AA36M6A2"/>
<comment type="caution">
    <text evidence="2">The sequence shown here is derived from an EMBL/GenBank/DDBJ whole genome shotgun (WGS) entry which is preliminary data.</text>
</comment>
<proteinExistence type="predicted"/>
<feature type="compositionally biased region" description="Basic and acidic residues" evidence="1">
    <location>
        <begin position="199"/>
        <end position="238"/>
    </location>
</feature>
<feature type="region of interest" description="Disordered" evidence="1">
    <location>
        <begin position="1"/>
        <end position="51"/>
    </location>
</feature>
<evidence type="ECO:0000256" key="1">
    <source>
        <dbReference type="SAM" id="MobiDB-lite"/>
    </source>
</evidence>
<name>A0AA36M6A2_CYLNA</name>
<feature type="compositionally biased region" description="Polar residues" evidence="1">
    <location>
        <begin position="41"/>
        <end position="51"/>
    </location>
</feature>
<dbReference type="Proteomes" id="UP001176961">
    <property type="component" value="Unassembled WGS sequence"/>
</dbReference>
<dbReference type="EMBL" id="CATQJL010000223">
    <property type="protein sequence ID" value="CAJ0598447.1"/>
    <property type="molecule type" value="Genomic_DNA"/>
</dbReference>
<evidence type="ECO:0000313" key="2">
    <source>
        <dbReference type="EMBL" id="CAJ0598447.1"/>
    </source>
</evidence>
<reference evidence="2" key="1">
    <citation type="submission" date="2023-07" db="EMBL/GenBank/DDBJ databases">
        <authorList>
            <consortium name="CYATHOMIX"/>
        </authorList>
    </citation>
    <scope>NUCLEOTIDE SEQUENCE</scope>
    <source>
        <strain evidence="2">N/A</strain>
    </source>
</reference>
<keyword evidence="3" id="KW-1185">Reference proteome</keyword>
<feature type="compositionally biased region" description="Polar residues" evidence="1">
    <location>
        <begin position="1"/>
        <end position="14"/>
    </location>
</feature>